<dbReference type="OrthoDB" id="1202666at2"/>
<dbReference type="RefSeq" id="WP_138534854.1">
    <property type="nucleotide sequence ID" value="NZ_VANR01000002.1"/>
</dbReference>
<proteinExistence type="predicted"/>
<comment type="caution">
    <text evidence="2">The sequence shown here is derived from an EMBL/GenBank/DDBJ whole genome shotgun (WGS) entry which is preliminary data.</text>
</comment>
<keyword evidence="3" id="KW-1185">Reference proteome</keyword>
<protein>
    <recommendedName>
        <fullName evidence="4">TonB C-terminal domain-containing protein</fullName>
    </recommendedName>
</protein>
<reference evidence="2 3" key="1">
    <citation type="submission" date="2019-05" db="EMBL/GenBank/DDBJ databases">
        <title>Polaribacter aestuariivivens sp. nov., isolated from a tidal flat.</title>
        <authorList>
            <person name="Yoon J.-H."/>
        </authorList>
    </citation>
    <scope>NUCLEOTIDE SEQUENCE [LARGE SCALE GENOMIC DNA]</scope>
    <source>
        <strain evidence="2 3">DBTF-3</strain>
    </source>
</reference>
<feature type="signal peptide" evidence="1">
    <location>
        <begin position="1"/>
        <end position="23"/>
    </location>
</feature>
<evidence type="ECO:0000313" key="3">
    <source>
        <dbReference type="Proteomes" id="UP000307140"/>
    </source>
</evidence>
<dbReference type="EMBL" id="VANR01000002">
    <property type="protein sequence ID" value="TMM31124.1"/>
    <property type="molecule type" value="Genomic_DNA"/>
</dbReference>
<name>A0A5S3N9F4_9FLAO</name>
<dbReference type="AlphaFoldDB" id="A0A5S3N9F4"/>
<evidence type="ECO:0000256" key="1">
    <source>
        <dbReference type="SAM" id="SignalP"/>
    </source>
</evidence>
<accession>A0A5S3N9F4</accession>
<keyword evidence="1" id="KW-0732">Signal</keyword>
<sequence>MKNFKTIITVIALSLSTVFTVVANDVDPKNNKETKKLRTEMSLLIGKNIPVKLNKTTTAQVSFTVNNKNEIVVLSVESNLNELNSFVKKKLNYKKLVTKAVKKGEVYIIPLKVNVK</sequence>
<organism evidence="2 3">
    <name type="scientific">Polaribacter aestuariivivens</name>
    <dbReference type="NCBI Taxonomy" id="2304626"/>
    <lineage>
        <taxon>Bacteria</taxon>
        <taxon>Pseudomonadati</taxon>
        <taxon>Bacteroidota</taxon>
        <taxon>Flavobacteriia</taxon>
        <taxon>Flavobacteriales</taxon>
        <taxon>Flavobacteriaceae</taxon>
    </lineage>
</organism>
<feature type="chain" id="PRO_5024336968" description="TonB C-terminal domain-containing protein" evidence="1">
    <location>
        <begin position="24"/>
        <end position="116"/>
    </location>
</feature>
<dbReference type="Proteomes" id="UP000307140">
    <property type="component" value="Unassembled WGS sequence"/>
</dbReference>
<gene>
    <name evidence="2" type="ORF">FDT66_03915</name>
</gene>
<evidence type="ECO:0008006" key="4">
    <source>
        <dbReference type="Google" id="ProtNLM"/>
    </source>
</evidence>
<evidence type="ECO:0000313" key="2">
    <source>
        <dbReference type="EMBL" id="TMM31124.1"/>
    </source>
</evidence>